<name>A0ABS9VK34_9SPHN</name>
<protein>
    <submittedName>
        <fullName evidence="1">2'-5' RNA ligase family protein</fullName>
    </submittedName>
</protein>
<dbReference type="SUPFAM" id="SSF55144">
    <property type="entry name" value="LigT-like"/>
    <property type="match status" value="1"/>
</dbReference>
<dbReference type="Proteomes" id="UP001203058">
    <property type="component" value="Unassembled WGS sequence"/>
</dbReference>
<keyword evidence="2" id="KW-1185">Reference proteome</keyword>
<evidence type="ECO:0000313" key="2">
    <source>
        <dbReference type="Proteomes" id="UP001203058"/>
    </source>
</evidence>
<proteinExistence type="predicted"/>
<keyword evidence="1" id="KW-0436">Ligase</keyword>
<dbReference type="EMBL" id="JAKZHW010000001">
    <property type="protein sequence ID" value="MCH8615327.1"/>
    <property type="molecule type" value="Genomic_DNA"/>
</dbReference>
<dbReference type="RefSeq" id="WP_241446074.1">
    <property type="nucleotide sequence ID" value="NZ_JAKZHW010000001.1"/>
</dbReference>
<sequence length="167" mass="18428">MAGPLIVTAELGSDDFAWLNGLRRQHYPADRNVVPAHMSLFRALPPSAEAEIRHVLAEIASRKAPRAALSGLMDLGGGVAFRIVSEELDRLREEISARFHGLLSAQDAGGWIPHVTIQNKVPPREARALSNSIGARYDRRPLRISGLGLHQYLGGPWETLRTYSFRS</sequence>
<dbReference type="GO" id="GO:0016874">
    <property type="term" value="F:ligase activity"/>
    <property type="evidence" value="ECO:0007669"/>
    <property type="project" value="UniProtKB-KW"/>
</dbReference>
<comment type="caution">
    <text evidence="1">The sequence shown here is derived from an EMBL/GenBank/DDBJ whole genome shotgun (WGS) entry which is preliminary data.</text>
</comment>
<dbReference type="Pfam" id="PF13563">
    <property type="entry name" value="2_5_RNA_ligase2"/>
    <property type="match status" value="1"/>
</dbReference>
<evidence type="ECO:0000313" key="1">
    <source>
        <dbReference type="EMBL" id="MCH8615327.1"/>
    </source>
</evidence>
<gene>
    <name evidence="1" type="ORF">LZ016_04315</name>
</gene>
<dbReference type="Gene3D" id="3.90.1140.10">
    <property type="entry name" value="Cyclic phosphodiesterase"/>
    <property type="match status" value="1"/>
</dbReference>
<accession>A0ABS9VK34</accession>
<reference evidence="1 2" key="1">
    <citation type="submission" date="2022-03" db="EMBL/GenBank/DDBJ databases">
        <authorList>
            <person name="Jo J.-H."/>
            <person name="Im W.-T."/>
        </authorList>
    </citation>
    <scope>NUCLEOTIDE SEQUENCE [LARGE SCALE GENOMIC DNA]</scope>
    <source>
        <strain evidence="1 2">SM33</strain>
    </source>
</reference>
<organism evidence="1 2">
    <name type="scientific">Sphingomonas telluris</name>
    <dbReference type="NCBI Taxonomy" id="2907998"/>
    <lineage>
        <taxon>Bacteria</taxon>
        <taxon>Pseudomonadati</taxon>
        <taxon>Pseudomonadota</taxon>
        <taxon>Alphaproteobacteria</taxon>
        <taxon>Sphingomonadales</taxon>
        <taxon>Sphingomonadaceae</taxon>
        <taxon>Sphingomonas</taxon>
    </lineage>
</organism>
<dbReference type="InterPro" id="IPR009097">
    <property type="entry name" value="Cyclic_Pdiesterase"/>
</dbReference>